<dbReference type="EMBL" id="CP053715">
    <property type="protein sequence ID" value="QKE94046.1"/>
    <property type="molecule type" value="Genomic_DNA"/>
</dbReference>
<name>A0A6M8I1E3_9PROT</name>
<dbReference type="KEGG" id="lck:HN018_28265"/>
<evidence type="ECO:0000259" key="1">
    <source>
        <dbReference type="Pfam" id="PF14491"/>
    </source>
</evidence>
<feature type="domain" description="DUF4435" evidence="1">
    <location>
        <begin position="26"/>
        <end position="130"/>
    </location>
</feature>
<reference evidence="2 3" key="1">
    <citation type="journal article" date="2014" name="World J. Microbiol. Biotechnol.">
        <title>Biodiversity and physiological characteristics of Antarctic and Arctic lichens-associated bacteria.</title>
        <authorList>
            <person name="Lee Y.M."/>
            <person name="Kim E.H."/>
            <person name="Lee H.K."/>
            <person name="Hong S.G."/>
        </authorList>
    </citation>
    <scope>NUCLEOTIDE SEQUENCE [LARGE SCALE GENOMIC DNA]</scope>
    <source>
        <strain evidence="2 3">PAMC 26569</strain>
        <plasmid evidence="2">unnamed8</plasmid>
    </source>
</reference>
<dbReference type="Pfam" id="PF14491">
    <property type="entry name" value="DUF4435"/>
    <property type="match status" value="1"/>
</dbReference>
<geneLocation type="plasmid" evidence="2 3">
    <name>unnamed8</name>
</geneLocation>
<evidence type="ECO:0000313" key="3">
    <source>
        <dbReference type="Proteomes" id="UP000500767"/>
    </source>
</evidence>
<dbReference type="InterPro" id="IPR029492">
    <property type="entry name" value="DUF4435"/>
</dbReference>
<proteinExistence type="predicted"/>
<keyword evidence="3" id="KW-1185">Reference proteome</keyword>
<accession>A0A6M8I1E3</accession>
<gene>
    <name evidence="2" type="ORF">HN018_28265</name>
</gene>
<keyword evidence="2" id="KW-0614">Plasmid</keyword>
<evidence type="ECO:0000313" key="2">
    <source>
        <dbReference type="EMBL" id="QKE94046.1"/>
    </source>
</evidence>
<dbReference type="AlphaFoldDB" id="A0A6M8I1E3"/>
<organism evidence="2 3">
    <name type="scientific">Lichenicola cladoniae</name>
    <dbReference type="NCBI Taxonomy" id="1484109"/>
    <lineage>
        <taxon>Bacteria</taxon>
        <taxon>Pseudomonadati</taxon>
        <taxon>Pseudomonadota</taxon>
        <taxon>Alphaproteobacteria</taxon>
        <taxon>Acetobacterales</taxon>
        <taxon>Acetobacteraceae</taxon>
        <taxon>Lichenicola</taxon>
    </lineage>
</organism>
<sequence>MRTDKPQVTTDELFELLKRTSLTTILVEGKDDIIFYRKIEEELREYNIDMLPAGNKNSVLELRDRISQISVLATVIFIVDKDLWVHSNPGEDLCPVGVLTTDGYSIENDLFADGDIEALLDTRELDQYHSDIVKFLKWYALAVSRALHGKDSAFRTHPGKVLDDIDFYLEQTKLSEGEAYPVDLLDFIKTNYKRVLRGKSLIAIAQRRFSANGRDVKHSTKQLIAFGASRRGENFRRICKLIRGELA</sequence>
<dbReference type="Proteomes" id="UP000500767">
    <property type="component" value="Plasmid unnamed8"/>
</dbReference>
<protein>
    <submittedName>
        <fullName evidence="2">DUF4435 domain-containing protein</fullName>
    </submittedName>
</protein>